<dbReference type="EMBL" id="LNQE01001205">
    <property type="protein sequence ID" value="KUG20308.1"/>
    <property type="molecule type" value="Genomic_DNA"/>
</dbReference>
<organism evidence="1">
    <name type="scientific">hydrocarbon metagenome</name>
    <dbReference type="NCBI Taxonomy" id="938273"/>
    <lineage>
        <taxon>unclassified sequences</taxon>
        <taxon>metagenomes</taxon>
        <taxon>ecological metagenomes</taxon>
    </lineage>
</organism>
<accession>A0A0W8FHH4</accession>
<gene>
    <name evidence="1" type="ORF">ASZ90_009964</name>
</gene>
<dbReference type="AlphaFoldDB" id="A0A0W8FHH4"/>
<sequence length="55" mass="5887">MVVTIMVSTRIYRQPSLKASGFCSPENPRGFDAVPENLLLPGGCPGSPVEEMPLP</sequence>
<reference evidence="1" key="1">
    <citation type="journal article" date="2015" name="Proc. Natl. Acad. Sci. U.S.A.">
        <title>Networks of energetic and metabolic interactions define dynamics in microbial communities.</title>
        <authorList>
            <person name="Embree M."/>
            <person name="Liu J.K."/>
            <person name="Al-Bassam M.M."/>
            <person name="Zengler K."/>
        </authorList>
    </citation>
    <scope>NUCLEOTIDE SEQUENCE</scope>
</reference>
<name>A0A0W8FHH4_9ZZZZ</name>
<protein>
    <submittedName>
        <fullName evidence="1">Uncharacterized protein</fullName>
    </submittedName>
</protein>
<comment type="caution">
    <text evidence="1">The sequence shown here is derived from an EMBL/GenBank/DDBJ whole genome shotgun (WGS) entry which is preliminary data.</text>
</comment>
<evidence type="ECO:0000313" key="1">
    <source>
        <dbReference type="EMBL" id="KUG20308.1"/>
    </source>
</evidence>
<proteinExistence type="predicted"/>